<sequence>MSQELSHSDKPETSLPNWVVVDKRKSSKIARLLPLPKTRKRNLFHDFLPLVFWEWNLSCLLRMKSTPMNLPRSSGKE</sequence>
<evidence type="ECO:0000313" key="1">
    <source>
        <dbReference type="EMBL" id="CDK29881.1"/>
    </source>
</evidence>
<reference evidence="1" key="2">
    <citation type="submission" date="2014-02" db="EMBL/GenBank/DDBJ databases">
        <title>Complete DNA sequence of /Kuraishia capsulata/ illustrates novel genomic features among budding yeasts (/Saccharomycotina/).</title>
        <authorList>
            <person name="Morales L."/>
            <person name="Noel B."/>
            <person name="Porcel B."/>
            <person name="Marcet-Houben M."/>
            <person name="Hullo M-F."/>
            <person name="Sacerdot C."/>
            <person name="Tekaia F."/>
            <person name="Leh-Louis V."/>
            <person name="Despons L."/>
            <person name="Khanna V."/>
            <person name="Aury J-M."/>
            <person name="Barbe V."/>
            <person name="Couloux A."/>
            <person name="Labadie K."/>
            <person name="Pelletier E."/>
            <person name="Souciet J-L."/>
            <person name="Boekhout T."/>
            <person name="Gabaldon T."/>
            <person name="Wincker P."/>
            <person name="Dujon B."/>
        </authorList>
    </citation>
    <scope>NUCLEOTIDE SEQUENCE</scope>
    <source>
        <strain evidence="1">CBS 1993</strain>
    </source>
</reference>
<dbReference type="HOGENOM" id="CLU_2638415_0_0_1"/>
<accession>W6MST2</accession>
<protein>
    <submittedName>
        <fullName evidence="1">Uncharacterized protein</fullName>
    </submittedName>
</protein>
<proteinExistence type="predicted"/>
<evidence type="ECO:0000313" key="2">
    <source>
        <dbReference type="Proteomes" id="UP000019384"/>
    </source>
</evidence>
<reference evidence="1" key="1">
    <citation type="submission" date="2013-12" db="EMBL/GenBank/DDBJ databases">
        <authorList>
            <person name="Genoscope - CEA"/>
        </authorList>
    </citation>
    <scope>NUCLEOTIDE SEQUENCE</scope>
    <source>
        <strain evidence="1">CBS 1993</strain>
    </source>
</reference>
<dbReference type="Proteomes" id="UP000019384">
    <property type="component" value="Unassembled WGS sequence"/>
</dbReference>
<dbReference type="EMBL" id="HG793131">
    <property type="protein sequence ID" value="CDK29881.1"/>
    <property type="molecule type" value="Genomic_DNA"/>
</dbReference>
<name>W6MST2_9ASCO</name>
<keyword evidence="2" id="KW-1185">Reference proteome</keyword>
<dbReference type="RefSeq" id="XP_022461863.1">
    <property type="nucleotide sequence ID" value="XM_022603440.1"/>
</dbReference>
<organism evidence="1 2">
    <name type="scientific">Kuraishia capsulata CBS 1993</name>
    <dbReference type="NCBI Taxonomy" id="1382522"/>
    <lineage>
        <taxon>Eukaryota</taxon>
        <taxon>Fungi</taxon>
        <taxon>Dikarya</taxon>
        <taxon>Ascomycota</taxon>
        <taxon>Saccharomycotina</taxon>
        <taxon>Pichiomycetes</taxon>
        <taxon>Pichiales</taxon>
        <taxon>Pichiaceae</taxon>
        <taxon>Kuraishia</taxon>
    </lineage>
</organism>
<dbReference type="GeneID" id="34523251"/>
<dbReference type="AlphaFoldDB" id="W6MST2"/>
<gene>
    <name evidence="1" type="ORF">KUCA_T00005875001</name>
</gene>